<comment type="caution">
    <text evidence="2">The sequence shown here is derived from an EMBL/GenBank/DDBJ whole genome shotgun (WGS) entry which is preliminary data.</text>
</comment>
<protein>
    <submittedName>
        <fullName evidence="2">Uncharacterized protein</fullName>
    </submittedName>
</protein>
<feature type="region of interest" description="Disordered" evidence="1">
    <location>
        <begin position="1"/>
        <end position="33"/>
    </location>
</feature>
<organism evidence="2 3">
    <name type="scientific">Roseibium denhamense</name>
    <dbReference type="NCBI Taxonomy" id="76305"/>
    <lineage>
        <taxon>Bacteria</taxon>
        <taxon>Pseudomonadati</taxon>
        <taxon>Pseudomonadota</taxon>
        <taxon>Alphaproteobacteria</taxon>
        <taxon>Hyphomicrobiales</taxon>
        <taxon>Stappiaceae</taxon>
        <taxon>Roseibium</taxon>
    </lineage>
</organism>
<sequence>MDDSAGEGDQINGKAGWQADPCVSSEQETQKNGPEIRAAIALMKL</sequence>
<evidence type="ECO:0000256" key="1">
    <source>
        <dbReference type="SAM" id="MobiDB-lite"/>
    </source>
</evidence>
<name>A0ABY1PK75_9HYPH</name>
<gene>
    <name evidence="2" type="ORF">SAMN06265374_4114</name>
</gene>
<keyword evidence="3" id="KW-1185">Reference proteome</keyword>
<evidence type="ECO:0000313" key="3">
    <source>
        <dbReference type="Proteomes" id="UP001157914"/>
    </source>
</evidence>
<evidence type="ECO:0000313" key="2">
    <source>
        <dbReference type="EMBL" id="SMP35845.1"/>
    </source>
</evidence>
<proteinExistence type="predicted"/>
<accession>A0ABY1PK75</accession>
<dbReference type="Proteomes" id="UP001157914">
    <property type="component" value="Unassembled WGS sequence"/>
</dbReference>
<reference evidence="2 3" key="1">
    <citation type="submission" date="2017-05" db="EMBL/GenBank/DDBJ databases">
        <authorList>
            <person name="Varghese N."/>
            <person name="Submissions S."/>
        </authorList>
    </citation>
    <scope>NUCLEOTIDE SEQUENCE [LARGE SCALE GENOMIC DNA]</scope>
    <source>
        <strain evidence="2 3">DSM 15949</strain>
    </source>
</reference>
<dbReference type="EMBL" id="FXTT01000006">
    <property type="protein sequence ID" value="SMP35845.1"/>
    <property type="molecule type" value="Genomic_DNA"/>
</dbReference>